<dbReference type="SUPFAM" id="SSF52540">
    <property type="entry name" value="P-loop containing nucleoside triphosphate hydrolases"/>
    <property type="match status" value="1"/>
</dbReference>
<feature type="non-terminal residue" evidence="3">
    <location>
        <position position="1"/>
    </location>
</feature>
<dbReference type="Gene3D" id="3.40.50.300">
    <property type="entry name" value="P-loop containing nucleotide triphosphate hydrolases"/>
    <property type="match status" value="1"/>
</dbReference>
<evidence type="ECO:0000259" key="2">
    <source>
        <dbReference type="Pfam" id="PF00437"/>
    </source>
</evidence>
<evidence type="ECO:0000313" key="3">
    <source>
        <dbReference type="EMBL" id="GAH88787.1"/>
    </source>
</evidence>
<dbReference type="PANTHER" id="PTHR30486:SF16">
    <property type="entry name" value="TWITCHING MOTILITY PROTEIN PILT"/>
    <property type="match status" value="1"/>
</dbReference>
<comment type="caution">
    <text evidence="3">The sequence shown here is derived from an EMBL/GenBank/DDBJ whole genome shotgun (WGS) entry which is preliminary data.</text>
</comment>
<protein>
    <recommendedName>
        <fullName evidence="2">Bacterial type II secretion system protein E domain-containing protein</fullName>
    </recommendedName>
</protein>
<dbReference type="GO" id="GO:0016887">
    <property type="term" value="F:ATP hydrolysis activity"/>
    <property type="evidence" value="ECO:0007669"/>
    <property type="project" value="InterPro"/>
</dbReference>
<accession>X1J475</accession>
<dbReference type="InterPro" id="IPR001482">
    <property type="entry name" value="T2SS/T4SS_dom"/>
</dbReference>
<gene>
    <name evidence="3" type="ORF">S03H2_58494</name>
</gene>
<comment type="similarity">
    <text evidence="1">Belongs to the GSP E family.</text>
</comment>
<evidence type="ECO:0000256" key="1">
    <source>
        <dbReference type="ARBA" id="ARBA00006611"/>
    </source>
</evidence>
<proteinExistence type="inferred from homology"/>
<dbReference type="InterPro" id="IPR006321">
    <property type="entry name" value="PilT/PilU"/>
</dbReference>
<dbReference type="CDD" id="cd01131">
    <property type="entry name" value="PilT"/>
    <property type="match status" value="1"/>
</dbReference>
<organism evidence="3">
    <name type="scientific">marine sediment metagenome</name>
    <dbReference type="NCBI Taxonomy" id="412755"/>
    <lineage>
        <taxon>unclassified sequences</taxon>
        <taxon>metagenomes</taxon>
        <taxon>ecological metagenomes</taxon>
    </lineage>
</organism>
<dbReference type="GO" id="GO:0005524">
    <property type="term" value="F:ATP binding"/>
    <property type="evidence" value="ECO:0007669"/>
    <property type="project" value="InterPro"/>
</dbReference>
<dbReference type="PANTHER" id="PTHR30486">
    <property type="entry name" value="TWITCHING MOTILITY PROTEIN PILT"/>
    <property type="match status" value="1"/>
</dbReference>
<dbReference type="NCBIfam" id="TIGR01420">
    <property type="entry name" value="pilT_fam"/>
    <property type="match status" value="1"/>
</dbReference>
<dbReference type="EMBL" id="BARU01037554">
    <property type="protein sequence ID" value="GAH88787.1"/>
    <property type="molecule type" value="Genomic_DNA"/>
</dbReference>
<reference evidence="3" key="1">
    <citation type="journal article" date="2014" name="Front. Microbiol.">
        <title>High frequency of phylogenetically diverse reductive dehalogenase-homologous genes in deep subseafloor sedimentary metagenomes.</title>
        <authorList>
            <person name="Kawai M."/>
            <person name="Futagami T."/>
            <person name="Toyoda A."/>
            <person name="Takaki Y."/>
            <person name="Nishi S."/>
            <person name="Hori S."/>
            <person name="Arai W."/>
            <person name="Tsubouchi T."/>
            <person name="Morono Y."/>
            <person name="Uchiyama I."/>
            <person name="Ito T."/>
            <person name="Fujiyama A."/>
            <person name="Inagaki F."/>
            <person name="Takami H."/>
        </authorList>
    </citation>
    <scope>NUCLEOTIDE SEQUENCE</scope>
    <source>
        <strain evidence="3">Expedition CK06-06</strain>
    </source>
</reference>
<sequence length="239" mass="26338">PPIVGRFASYSQGFFLVVGPSGHGKSTTLAALVDYINHNYTKHIITIEDPIENIFQQDKSIIGQREIGSDTRSFERALRSVFRQDPDVIMVGEMRDLETISTALTAAETGHLVLATLHTNSAAQTIDRIIDSFPAESKNQVKTQLASTLLGVVSQRLIPRINGGRVPAVEVMMVNPAVRNLIREGKIYQIDLVIETGIEEGMITLNRSLADLVHKGEISLENAEIYSLNSSDLKMLLQK</sequence>
<name>X1J475_9ZZZZ</name>
<dbReference type="InterPro" id="IPR027417">
    <property type="entry name" value="P-loop_NTPase"/>
</dbReference>
<feature type="domain" description="Bacterial type II secretion system protein E" evidence="2">
    <location>
        <begin position="6"/>
        <end position="161"/>
    </location>
</feature>
<dbReference type="AlphaFoldDB" id="X1J475"/>
<dbReference type="Pfam" id="PF00437">
    <property type="entry name" value="T2SSE"/>
    <property type="match status" value="1"/>
</dbReference>
<dbReference type="InterPro" id="IPR050921">
    <property type="entry name" value="T4SS_GSP_E_ATPase"/>
</dbReference>